<dbReference type="Proteomes" id="UP001056120">
    <property type="component" value="Linkage Group LG16"/>
</dbReference>
<gene>
    <name evidence="1" type="ORF">L1987_50123</name>
</gene>
<organism evidence="1 2">
    <name type="scientific">Smallanthus sonchifolius</name>
    <dbReference type="NCBI Taxonomy" id="185202"/>
    <lineage>
        <taxon>Eukaryota</taxon>
        <taxon>Viridiplantae</taxon>
        <taxon>Streptophyta</taxon>
        <taxon>Embryophyta</taxon>
        <taxon>Tracheophyta</taxon>
        <taxon>Spermatophyta</taxon>
        <taxon>Magnoliopsida</taxon>
        <taxon>eudicotyledons</taxon>
        <taxon>Gunneridae</taxon>
        <taxon>Pentapetalae</taxon>
        <taxon>asterids</taxon>
        <taxon>campanulids</taxon>
        <taxon>Asterales</taxon>
        <taxon>Asteraceae</taxon>
        <taxon>Asteroideae</taxon>
        <taxon>Heliantheae alliance</taxon>
        <taxon>Millerieae</taxon>
        <taxon>Smallanthus</taxon>
    </lineage>
</organism>
<keyword evidence="2" id="KW-1185">Reference proteome</keyword>
<accession>A0ACB9FWD3</accession>
<sequence>MAYCGRLTPFYSSLNPNSLFTISRRSTIFISRSNIKPIRSSDLNRTKLICVLIRLRFLIASTPSHRIVLKEHLHRMVDIFKASKFKPSTASIVQVFTDSVQGRLINVVR</sequence>
<reference evidence="1 2" key="2">
    <citation type="journal article" date="2022" name="Mol. Ecol. Resour.">
        <title>The genomes of chicory, endive, great burdock and yacon provide insights into Asteraceae paleo-polyploidization history and plant inulin production.</title>
        <authorList>
            <person name="Fan W."/>
            <person name="Wang S."/>
            <person name="Wang H."/>
            <person name="Wang A."/>
            <person name="Jiang F."/>
            <person name="Liu H."/>
            <person name="Zhao H."/>
            <person name="Xu D."/>
            <person name="Zhang Y."/>
        </authorList>
    </citation>
    <scope>NUCLEOTIDE SEQUENCE [LARGE SCALE GENOMIC DNA]</scope>
    <source>
        <strain evidence="2">cv. Yunnan</strain>
        <tissue evidence="1">Leaves</tissue>
    </source>
</reference>
<dbReference type="EMBL" id="CM042033">
    <property type="protein sequence ID" value="KAI3775544.1"/>
    <property type="molecule type" value="Genomic_DNA"/>
</dbReference>
<protein>
    <submittedName>
        <fullName evidence="1">Uncharacterized protein</fullName>
    </submittedName>
</protein>
<proteinExistence type="predicted"/>
<evidence type="ECO:0000313" key="1">
    <source>
        <dbReference type="EMBL" id="KAI3775544.1"/>
    </source>
</evidence>
<name>A0ACB9FWD3_9ASTR</name>
<reference evidence="2" key="1">
    <citation type="journal article" date="2022" name="Mol. Ecol. Resour.">
        <title>The genomes of chicory, endive, great burdock and yacon provide insights into Asteraceae palaeo-polyploidization history and plant inulin production.</title>
        <authorList>
            <person name="Fan W."/>
            <person name="Wang S."/>
            <person name="Wang H."/>
            <person name="Wang A."/>
            <person name="Jiang F."/>
            <person name="Liu H."/>
            <person name="Zhao H."/>
            <person name="Xu D."/>
            <person name="Zhang Y."/>
        </authorList>
    </citation>
    <scope>NUCLEOTIDE SEQUENCE [LARGE SCALE GENOMIC DNA]</scope>
    <source>
        <strain evidence="2">cv. Yunnan</strain>
    </source>
</reference>
<evidence type="ECO:0000313" key="2">
    <source>
        <dbReference type="Proteomes" id="UP001056120"/>
    </source>
</evidence>
<comment type="caution">
    <text evidence="1">The sequence shown here is derived from an EMBL/GenBank/DDBJ whole genome shotgun (WGS) entry which is preliminary data.</text>
</comment>